<evidence type="ECO:0000313" key="2">
    <source>
        <dbReference type="Proteomes" id="UP000664795"/>
    </source>
</evidence>
<dbReference type="Pfam" id="PF08869">
    <property type="entry name" value="XisI"/>
    <property type="match status" value="1"/>
</dbReference>
<reference evidence="1 2" key="1">
    <citation type="submission" date="2021-03" db="EMBL/GenBank/DDBJ databases">
        <title>Fibrella sp. HMF5036 genome sequencing and assembly.</title>
        <authorList>
            <person name="Kang H."/>
            <person name="Kim H."/>
            <person name="Bae S."/>
            <person name="Joh K."/>
        </authorList>
    </citation>
    <scope>NUCLEOTIDE SEQUENCE [LARGE SCALE GENOMIC DNA]</scope>
    <source>
        <strain evidence="1 2">HMF5036</strain>
    </source>
</reference>
<dbReference type="SUPFAM" id="SSF143847">
    <property type="entry name" value="XisI-like"/>
    <property type="match status" value="1"/>
</dbReference>
<organism evidence="1 2">
    <name type="scientific">Fibrella aquatilis</name>
    <dbReference type="NCBI Taxonomy" id="2817059"/>
    <lineage>
        <taxon>Bacteria</taxon>
        <taxon>Pseudomonadati</taxon>
        <taxon>Bacteroidota</taxon>
        <taxon>Cytophagia</taxon>
        <taxon>Cytophagales</taxon>
        <taxon>Spirosomataceae</taxon>
        <taxon>Fibrella</taxon>
    </lineage>
</organism>
<dbReference type="Gene3D" id="3.30.310.110">
    <property type="entry name" value="XisI-like"/>
    <property type="match status" value="1"/>
</dbReference>
<comment type="caution">
    <text evidence="1">The sequence shown here is derived from an EMBL/GenBank/DDBJ whole genome shotgun (WGS) entry which is preliminary data.</text>
</comment>
<dbReference type="EMBL" id="JAFMYU010000030">
    <property type="protein sequence ID" value="MBO0934342.1"/>
    <property type="molecule type" value="Genomic_DNA"/>
</dbReference>
<dbReference type="Proteomes" id="UP000664795">
    <property type="component" value="Unassembled WGS sequence"/>
</dbReference>
<dbReference type="InterPro" id="IPR035943">
    <property type="entry name" value="XisI-like_sf"/>
</dbReference>
<proteinExistence type="predicted"/>
<dbReference type="AlphaFoldDB" id="A0A939JYT8"/>
<evidence type="ECO:0000313" key="1">
    <source>
        <dbReference type="EMBL" id="MBO0934342.1"/>
    </source>
</evidence>
<protein>
    <submittedName>
        <fullName evidence="1">XisI protein</fullName>
    </submittedName>
</protein>
<gene>
    <name evidence="1" type="ORF">J2I48_25260</name>
</gene>
<name>A0A939JYT8_9BACT</name>
<dbReference type="CDD" id="cd16382">
    <property type="entry name" value="XisI-like"/>
    <property type="match status" value="1"/>
</dbReference>
<keyword evidence="2" id="KW-1185">Reference proteome</keyword>
<accession>A0A939JYT8</accession>
<sequence>MMEKLTFYRQCIQSMFNDYVHVKPANLQDVENQLIMDTERNHYQFVSIGWDKTAFSYAVIYHFDIKPDGKIWIQANNTDRDVAEELEQMGVPKSDIVIGFQPPQYRPYTGYAVA</sequence>
<dbReference type="InterPro" id="IPR014968">
    <property type="entry name" value="XisI"/>
</dbReference>